<evidence type="ECO:0000313" key="5">
    <source>
        <dbReference type="Proteomes" id="UP000429644"/>
    </source>
</evidence>
<accession>A0A7J9V1K1</accession>
<reference evidence="4 5" key="1">
    <citation type="submission" date="2019-10" db="EMBL/GenBank/DDBJ databases">
        <title>Georgenia wutianyii sp. nov. and Georgenia yuyongxinii sp. nov. isolated from plateau pika (Ochotona curzoniae) in the Qinghai-Tibet plateau of China.</title>
        <authorList>
            <person name="Tian Z."/>
        </authorList>
    </citation>
    <scope>NUCLEOTIDE SEQUENCE [LARGE SCALE GENOMIC DNA]</scope>
    <source>
        <strain evidence="4 5">JCM 15130</strain>
    </source>
</reference>
<dbReference type="CDD" id="cd07043">
    <property type="entry name" value="STAS_anti-anti-sigma_factors"/>
    <property type="match status" value="1"/>
</dbReference>
<dbReference type="PANTHER" id="PTHR33495:SF2">
    <property type="entry name" value="ANTI-SIGMA FACTOR ANTAGONIST TM_1081-RELATED"/>
    <property type="match status" value="1"/>
</dbReference>
<dbReference type="Proteomes" id="UP000429644">
    <property type="component" value="Unassembled WGS sequence"/>
</dbReference>
<dbReference type="Pfam" id="PF01740">
    <property type="entry name" value="STAS"/>
    <property type="match status" value="1"/>
</dbReference>
<dbReference type="GO" id="GO:0043856">
    <property type="term" value="F:anti-sigma factor antagonist activity"/>
    <property type="evidence" value="ECO:0007669"/>
    <property type="project" value="InterPro"/>
</dbReference>
<dbReference type="NCBIfam" id="TIGR00377">
    <property type="entry name" value="ant_ant_sig"/>
    <property type="match status" value="1"/>
</dbReference>
<dbReference type="InterPro" id="IPR002645">
    <property type="entry name" value="STAS_dom"/>
</dbReference>
<proteinExistence type="inferred from homology"/>
<keyword evidence="5" id="KW-1185">Reference proteome</keyword>
<dbReference type="SUPFAM" id="SSF52091">
    <property type="entry name" value="SpoIIaa-like"/>
    <property type="match status" value="1"/>
</dbReference>
<feature type="non-terminal residue" evidence="4">
    <location>
        <position position="1"/>
    </location>
</feature>
<comment type="similarity">
    <text evidence="1 2">Belongs to the anti-sigma-factor antagonist family.</text>
</comment>
<comment type="caution">
    <text evidence="4">The sequence shown here is derived from an EMBL/GenBank/DDBJ whole genome shotgun (WGS) entry which is preliminary data.</text>
</comment>
<protein>
    <recommendedName>
        <fullName evidence="2">Anti-sigma factor antagonist</fullName>
    </recommendedName>
</protein>
<dbReference type="EMBL" id="WHPD01003088">
    <property type="protein sequence ID" value="MPV89844.1"/>
    <property type="molecule type" value="Genomic_DNA"/>
</dbReference>
<dbReference type="PROSITE" id="PS50801">
    <property type="entry name" value="STAS"/>
    <property type="match status" value="1"/>
</dbReference>
<dbReference type="AlphaFoldDB" id="A0A7J9V1K1"/>
<name>A0A7J9V1K1_9MICO</name>
<sequence length="137" mass="14447">MNLSVRRHEVDSVAVVSCRGELDGESAEHLSAELELALDTHPPAVVVDLGGLTFIDSTGVHVVVRKRAASVAVETTVLVVAVAERIRDVFGLTGMAEGVDLHRSLHDALASLLPLTRTVASQHRDAVAAPPIHAPGR</sequence>
<evidence type="ECO:0000313" key="4">
    <source>
        <dbReference type="EMBL" id="MPV89844.1"/>
    </source>
</evidence>
<dbReference type="InterPro" id="IPR003658">
    <property type="entry name" value="Anti-sigma_ant"/>
</dbReference>
<dbReference type="PANTHER" id="PTHR33495">
    <property type="entry name" value="ANTI-SIGMA FACTOR ANTAGONIST TM_1081-RELATED-RELATED"/>
    <property type="match status" value="1"/>
</dbReference>
<evidence type="ECO:0000256" key="2">
    <source>
        <dbReference type="RuleBase" id="RU003749"/>
    </source>
</evidence>
<organism evidence="4 5">
    <name type="scientific">Georgenia ruanii</name>
    <dbReference type="NCBI Taxonomy" id="348442"/>
    <lineage>
        <taxon>Bacteria</taxon>
        <taxon>Bacillati</taxon>
        <taxon>Actinomycetota</taxon>
        <taxon>Actinomycetes</taxon>
        <taxon>Micrococcales</taxon>
        <taxon>Bogoriellaceae</taxon>
        <taxon>Georgenia</taxon>
    </lineage>
</organism>
<dbReference type="RefSeq" id="WP_193314563.1">
    <property type="nucleotide sequence ID" value="NZ_BAAAOT010000031.1"/>
</dbReference>
<feature type="domain" description="STAS" evidence="3">
    <location>
        <begin position="3"/>
        <end position="112"/>
    </location>
</feature>
<gene>
    <name evidence="4" type="ORF">GB882_14305</name>
</gene>
<dbReference type="InterPro" id="IPR036513">
    <property type="entry name" value="STAS_dom_sf"/>
</dbReference>
<evidence type="ECO:0000256" key="1">
    <source>
        <dbReference type="ARBA" id="ARBA00009013"/>
    </source>
</evidence>
<evidence type="ECO:0000259" key="3">
    <source>
        <dbReference type="PROSITE" id="PS50801"/>
    </source>
</evidence>
<dbReference type="Gene3D" id="3.30.750.24">
    <property type="entry name" value="STAS domain"/>
    <property type="match status" value="1"/>
</dbReference>